<dbReference type="CDD" id="cd06170">
    <property type="entry name" value="LuxR_C_like"/>
    <property type="match status" value="1"/>
</dbReference>
<evidence type="ECO:0000256" key="1">
    <source>
        <dbReference type="ARBA" id="ARBA00022553"/>
    </source>
</evidence>
<comment type="caution">
    <text evidence="6">The sequence shown here is derived from an EMBL/GenBank/DDBJ whole genome shotgun (WGS) entry which is preliminary data.</text>
</comment>
<organism evidence="6 7">
    <name type="scientific">Pseudomonas putida</name>
    <name type="common">Arthrobacter siderocapsulatus</name>
    <dbReference type="NCBI Taxonomy" id="303"/>
    <lineage>
        <taxon>Bacteria</taxon>
        <taxon>Pseudomonadati</taxon>
        <taxon>Pseudomonadota</taxon>
        <taxon>Gammaproteobacteria</taxon>
        <taxon>Pseudomonadales</taxon>
        <taxon>Pseudomonadaceae</taxon>
        <taxon>Pseudomonas</taxon>
    </lineage>
</organism>
<dbReference type="Pfam" id="PF00196">
    <property type="entry name" value="GerE"/>
    <property type="match status" value="1"/>
</dbReference>
<protein>
    <submittedName>
        <fullName evidence="6">Response regulator</fullName>
    </submittedName>
</protein>
<feature type="domain" description="Response regulatory" evidence="5">
    <location>
        <begin position="5"/>
        <end position="125"/>
    </location>
</feature>
<dbReference type="InterPro" id="IPR058245">
    <property type="entry name" value="NreC/VraR/RcsB-like_REC"/>
</dbReference>
<dbReference type="PRINTS" id="PR00038">
    <property type="entry name" value="HTHLUXR"/>
</dbReference>
<dbReference type="InterPro" id="IPR039420">
    <property type="entry name" value="WalR-like"/>
</dbReference>
<dbReference type="Gene3D" id="1.10.10.10">
    <property type="entry name" value="Winged helix-like DNA-binding domain superfamily/Winged helix DNA-binding domain"/>
    <property type="match status" value="1"/>
</dbReference>
<dbReference type="Gene3D" id="3.40.50.2300">
    <property type="match status" value="1"/>
</dbReference>
<dbReference type="SMART" id="SM00448">
    <property type="entry name" value="REC"/>
    <property type="match status" value="1"/>
</dbReference>
<evidence type="ECO:0000256" key="3">
    <source>
        <dbReference type="PROSITE-ProRule" id="PRU00169"/>
    </source>
</evidence>
<proteinExistence type="predicted"/>
<dbReference type="InterPro" id="IPR001789">
    <property type="entry name" value="Sig_transdc_resp-reg_receiver"/>
</dbReference>
<dbReference type="InterPro" id="IPR011006">
    <property type="entry name" value="CheY-like_superfamily"/>
</dbReference>
<gene>
    <name evidence="6" type="ORF">M8C81_26430</name>
</gene>
<evidence type="ECO:0000259" key="5">
    <source>
        <dbReference type="PROSITE" id="PS50110"/>
    </source>
</evidence>
<dbReference type="GO" id="GO:0003677">
    <property type="term" value="F:DNA binding"/>
    <property type="evidence" value="ECO:0007669"/>
    <property type="project" value="UniProtKB-KW"/>
</dbReference>
<dbReference type="CDD" id="cd17535">
    <property type="entry name" value="REC_NarL-like"/>
    <property type="match status" value="1"/>
</dbReference>
<dbReference type="SUPFAM" id="SSF52172">
    <property type="entry name" value="CheY-like"/>
    <property type="match status" value="1"/>
</dbReference>
<dbReference type="InterPro" id="IPR036388">
    <property type="entry name" value="WH-like_DNA-bd_sf"/>
</dbReference>
<dbReference type="RefSeq" id="WP_252461708.1">
    <property type="nucleotide sequence ID" value="NZ_JAMHFX010000240.1"/>
</dbReference>
<dbReference type="GO" id="GO:0000160">
    <property type="term" value="P:phosphorelay signal transduction system"/>
    <property type="evidence" value="ECO:0007669"/>
    <property type="project" value="InterPro"/>
</dbReference>
<accession>A0AAW5HP75</accession>
<dbReference type="SMART" id="SM00421">
    <property type="entry name" value="HTH_LUXR"/>
    <property type="match status" value="1"/>
</dbReference>
<dbReference type="Pfam" id="PF00072">
    <property type="entry name" value="Response_reg"/>
    <property type="match status" value="1"/>
</dbReference>
<evidence type="ECO:0000313" key="7">
    <source>
        <dbReference type="Proteomes" id="UP001202943"/>
    </source>
</evidence>
<dbReference type="PANTHER" id="PTHR43214">
    <property type="entry name" value="TWO-COMPONENT RESPONSE REGULATOR"/>
    <property type="match status" value="1"/>
</dbReference>
<sequence>MEKLKVIIADDHPIVLLGVRELIERDPRFCVVGEAVCSQGLIELLEAQAVDVVISDYNMPADSPYGDGLKLIDYLKRHYPAIRILVLTMISNTLILTRLHELGVEGVIQKNQLHGEIEKALNAIARNNAYRSSEPARNSVIACNTALDQRLVSLSPREFEILRLFVAGQSVSEIARGQNRSTKTISAQKVSAMRKLDVNSDQELLAYCLASNVFN</sequence>
<dbReference type="PROSITE" id="PS50110">
    <property type="entry name" value="RESPONSE_REGULATORY"/>
    <property type="match status" value="1"/>
</dbReference>
<keyword evidence="1 3" id="KW-0597">Phosphoprotein</keyword>
<dbReference type="InterPro" id="IPR000792">
    <property type="entry name" value="Tscrpt_reg_LuxR_C"/>
</dbReference>
<dbReference type="EMBL" id="JAMHFX010000240">
    <property type="protein sequence ID" value="MCO1624130.1"/>
    <property type="molecule type" value="Genomic_DNA"/>
</dbReference>
<dbReference type="Proteomes" id="UP001202943">
    <property type="component" value="Unassembled WGS sequence"/>
</dbReference>
<dbReference type="SUPFAM" id="SSF46894">
    <property type="entry name" value="C-terminal effector domain of the bipartite response regulators"/>
    <property type="match status" value="1"/>
</dbReference>
<dbReference type="InterPro" id="IPR016032">
    <property type="entry name" value="Sig_transdc_resp-reg_C-effctor"/>
</dbReference>
<evidence type="ECO:0000313" key="6">
    <source>
        <dbReference type="EMBL" id="MCO1624130.1"/>
    </source>
</evidence>
<dbReference type="PANTHER" id="PTHR43214:SF17">
    <property type="entry name" value="TRANSCRIPTIONAL REGULATORY PROTEIN RCSB"/>
    <property type="match status" value="1"/>
</dbReference>
<reference evidence="6" key="2">
    <citation type="submission" date="2023-08" db="EMBL/GenBank/DDBJ databases">
        <title>Isolation, Identification, Denitrification Characteristics of A Highly Efficient Aerobic Denitrifying Bacterial Strain DS2.</title>
        <authorList>
            <person name="Wang H."/>
        </authorList>
    </citation>
    <scope>NUCLEOTIDE SEQUENCE</scope>
    <source>
        <strain evidence="6">DS2</strain>
    </source>
</reference>
<reference evidence="6" key="1">
    <citation type="submission" date="2022-05" db="EMBL/GenBank/DDBJ databases">
        <authorList>
            <person name="Yi M."/>
        </authorList>
    </citation>
    <scope>NUCLEOTIDE SEQUENCE</scope>
    <source>
        <strain evidence="6">DS2</strain>
    </source>
</reference>
<dbReference type="GO" id="GO:0006355">
    <property type="term" value="P:regulation of DNA-templated transcription"/>
    <property type="evidence" value="ECO:0007669"/>
    <property type="project" value="InterPro"/>
</dbReference>
<feature type="domain" description="HTH luxR-type" evidence="4">
    <location>
        <begin position="147"/>
        <end position="212"/>
    </location>
</feature>
<name>A0AAW5HP75_PSEPU</name>
<keyword evidence="2" id="KW-0238">DNA-binding</keyword>
<evidence type="ECO:0000259" key="4">
    <source>
        <dbReference type="PROSITE" id="PS50043"/>
    </source>
</evidence>
<feature type="modified residue" description="4-aspartylphosphate" evidence="3">
    <location>
        <position position="56"/>
    </location>
</feature>
<dbReference type="PROSITE" id="PS50043">
    <property type="entry name" value="HTH_LUXR_2"/>
    <property type="match status" value="1"/>
</dbReference>
<dbReference type="AlphaFoldDB" id="A0AAW5HP75"/>
<evidence type="ECO:0000256" key="2">
    <source>
        <dbReference type="ARBA" id="ARBA00023125"/>
    </source>
</evidence>